<keyword evidence="2" id="KW-0472">Membrane</keyword>
<dbReference type="NCBIfam" id="NF041554">
    <property type="entry name" value="SA1362_fam"/>
    <property type="match status" value="1"/>
</dbReference>
<feature type="region of interest" description="Disordered" evidence="1">
    <location>
        <begin position="81"/>
        <end position="142"/>
    </location>
</feature>
<keyword evidence="2" id="KW-0812">Transmembrane</keyword>
<keyword evidence="4" id="KW-1185">Reference proteome</keyword>
<reference evidence="3 4" key="1">
    <citation type="submission" date="2021-01" db="EMBL/GenBank/DDBJ databases">
        <title>Genome Sequencing of Type Strains.</title>
        <authorList>
            <person name="Lemaire J.F."/>
            <person name="Inderbitzin P."/>
            <person name="Collins S.B."/>
            <person name="Wespe N."/>
            <person name="Knight-Connoni V."/>
        </authorList>
    </citation>
    <scope>NUCLEOTIDE SEQUENCE [LARGE SCALE GENOMIC DNA]</scope>
    <source>
        <strain evidence="3 4">DSM 14730</strain>
    </source>
</reference>
<feature type="compositionally biased region" description="Basic residues" evidence="1">
    <location>
        <begin position="133"/>
        <end position="142"/>
    </location>
</feature>
<evidence type="ECO:0000256" key="1">
    <source>
        <dbReference type="SAM" id="MobiDB-lite"/>
    </source>
</evidence>
<accession>A0ABS2ZHP8</accession>
<evidence type="ECO:0000256" key="2">
    <source>
        <dbReference type="SAM" id="Phobius"/>
    </source>
</evidence>
<sequence length="142" mass="16363">MKVRKTQVKSFNFKEVNLLQQNSRRLHPIIWFVISLAVVGILYQLITSPRQLFTTILIGAAVVAVFYFIFRRTSSGVNGKYRKAVKQSQKRYGNNQKQPKASPIFSNNKKNAKSTALKKKTREHHLTVIEGKKNKKKNRASF</sequence>
<dbReference type="Proteomes" id="UP001319060">
    <property type="component" value="Unassembled WGS sequence"/>
</dbReference>
<evidence type="ECO:0000313" key="3">
    <source>
        <dbReference type="EMBL" id="MBN3547688.1"/>
    </source>
</evidence>
<proteinExistence type="predicted"/>
<comment type="caution">
    <text evidence="3">The sequence shown here is derived from an EMBL/GenBank/DDBJ whole genome shotgun (WGS) entry which is preliminary data.</text>
</comment>
<name>A0ABS2ZHP8_9BACL</name>
<protein>
    <submittedName>
        <fullName evidence="3">Uncharacterized protein</fullName>
    </submittedName>
</protein>
<dbReference type="EMBL" id="JAFHKS010000044">
    <property type="protein sequence ID" value="MBN3547688.1"/>
    <property type="molecule type" value="Genomic_DNA"/>
</dbReference>
<evidence type="ECO:0000313" key="4">
    <source>
        <dbReference type="Proteomes" id="UP001319060"/>
    </source>
</evidence>
<organism evidence="3 4">
    <name type="scientific">Fictibacillus barbaricus</name>
    <dbReference type="NCBI Taxonomy" id="182136"/>
    <lineage>
        <taxon>Bacteria</taxon>
        <taxon>Bacillati</taxon>
        <taxon>Bacillota</taxon>
        <taxon>Bacilli</taxon>
        <taxon>Bacillales</taxon>
        <taxon>Fictibacillaceae</taxon>
        <taxon>Fictibacillus</taxon>
    </lineage>
</organism>
<dbReference type="InterPro" id="IPR048110">
    <property type="entry name" value="SA1362/YqhP-like"/>
</dbReference>
<gene>
    <name evidence="3" type="ORF">JYA64_20475</name>
</gene>
<feature type="compositionally biased region" description="Basic residues" evidence="1">
    <location>
        <begin position="110"/>
        <end position="123"/>
    </location>
</feature>
<keyword evidence="2" id="KW-1133">Transmembrane helix</keyword>
<feature type="compositionally biased region" description="Polar residues" evidence="1">
    <location>
        <begin position="90"/>
        <end position="99"/>
    </location>
</feature>
<feature type="transmembrane region" description="Helical" evidence="2">
    <location>
        <begin position="29"/>
        <end position="46"/>
    </location>
</feature>
<feature type="transmembrane region" description="Helical" evidence="2">
    <location>
        <begin position="52"/>
        <end position="70"/>
    </location>
</feature>